<dbReference type="Proteomes" id="UP000596035">
    <property type="component" value="Chromosome"/>
</dbReference>
<keyword evidence="6" id="KW-1185">Reference proteome</keyword>
<evidence type="ECO:0000313" key="4">
    <source>
        <dbReference type="EMBL" id="ASB41995.1"/>
    </source>
</evidence>
<evidence type="ECO:0000313" key="6">
    <source>
        <dbReference type="Proteomes" id="UP000196710"/>
    </source>
</evidence>
<keyword evidence="5" id="KW-0808">Transferase</keyword>
<dbReference type="EMBL" id="CP021422">
    <property type="protein sequence ID" value="ASB41995.1"/>
    <property type="molecule type" value="Genomic_DNA"/>
</dbReference>
<dbReference type="RefSeq" id="WP_066538848.1">
    <property type="nucleotide sequence ID" value="NZ_CP021422.1"/>
</dbReference>
<gene>
    <name evidence="4" type="ORF">ADH66_15825</name>
    <name evidence="5" type="ORF">I5Q82_06195</name>
</gene>
<dbReference type="KEGG" id="amur:ADH66_15825"/>
<proteinExistence type="predicted"/>
<feature type="domain" description="Signal transduction histidine kinase internal region" evidence="3">
    <location>
        <begin position="355"/>
        <end position="430"/>
    </location>
</feature>
<reference evidence="4" key="1">
    <citation type="journal article" date="2017" name="Genome Announc.">
        <title>High-Quality Whole-Genome Sequences of the Oligo-Mouse-Microbiota Bacterial Community.</title>
        <authorList>
            <person name="Garzetti D."/>
            <person name="Brugiroux S."/>
            <person name="Bunk B."/>
            <person name="Pukall R."/>
            <person name="McCoy K.D."/>
            <person name="Macpherson A.J."/>
            <person name="Stecher B."/>
        </authorList>
    </citation>
    <scope>NUCLEOTIDE SEQUENCE</scope>
    <source>
        <strain evidence="4">KB18</strain>
    </source>
</reference>
<dbReference type="AlphaFoldDB" id="A0A1Z2XU82"/>
<dbReference type="Proteomes" id="UP000196710">
    <property type="component" value="Chromosome"/>
</dbReference>
<keyword evidence="1" id="KW-0175">Coiled coil</keyword>
<keyword evidence="2" id="KW-1133">Transmembrane helix</keyword>
<accession>A0A1Z2XU82</accession>
<dbReference type="InterPro" id="IPR050640">
    <property type="entry name" value="Bact_2-comp_sensor_kinase"/>
</dbReference>
<dbReference type="SUPFAM" id="SSF55874">
    <property type="entry name" value="ATPase domain of HSP90 chaperone/DNA topoisomerase II/histidine kinase"/>
    <property type="match status" value="1"/>
</dbReference>
<sequence length="564" mass="64000">MSTKSKLPGPALRKIMLWLLVLFLLILAAGVAALTAVGRESRESEWERSCQAIEERLKSLDNSLSSLNLYLADLMLTSTDVQDILTQQDSQKRNAAARQLQANLVAHGELIPGYYNFFFYDSQSGVEVFCYDSVSDYNACTRLRGWIREQAQAGAKISSNFLWEPVSAGKEAYLLQCNQLGSAMIACWTPCNLAFSFLSGTVPSEESFYTVLDKDGTLVFPKESEEIFMSGERDKWGSYSREFTMRYGDLTLLVVDRPSGYQEMLMLFTIFFLVTLGIVAGFAVYTLTYFQRYIQQPFQRLQDHVNDFASTRKEAKRKGFAELNMAMAAFDSLVDQLNELKIEQYEEKIYLAKTQLEFFQLQIKPHFFVNAFSILHGMAQKKEYARIQQFCITLSDYVRYLFRDGLSMVSLEDELKVVRDYLDIQNIRYRAQSALGEDIPPELLSVNIPPLLLLTFVENAVKHSVEDLSMLAIFIQAQPVHQEDGDSIRLTVSGNCSGFSQEDLAELNAPEQNLPSSDGLHVGVENVRKRLSLMYGVEFQLHFSNRGESSVVEIVIPNRPDLHS</sequence>
<dbReference type="PANTHER" id="PTHR34220:SF7">
    <property type="entry name" value="SENSOR HISTIDINE KINASE YPDA"/>
    <property type="match status" value="1"/>
</dbReference>
<keyword evidence="5" id="KW-0418">Kinase</keyword>
<evidence type="ECO:0000256" key="2">
    <source>
        <dbReference type="SAM" id="Phobius"/>
    </source>
</evidence>
<evidence type="ECO:0000256" key="1">
    <source>
        <dbReference type="SAM" id="Coils"/>
    </source>
</evidence>
<dbReference type="Gene3D" id="3.30.565.10">
    <property type="entry name" value="Histidine kinase-like ATPase, C-terminal domain"/>
    <property type="match status" value="1"/>
</dbReference>
<dbReference type="InterPro" id="IPR010559">
    <property type="entry name" value="Sig_transdc_His_kin_internal"/>
</dbReference>
<evidence type="ECO:0000313" key="7">
    <source>
        <dbReference type="Proteomes" id="UP000596035"/>
    </source>
</evidence>
<dbReference type="GO" id="GO:0000155">
    <property type="term" value="F:phosphorelay sensor kinase activity"/>
    <property type="evidence" value="ECO:0007669"/>
    <property type="project" value="InterPro"/>
</dbReference>
<keyword evidence="2" id="KW-0472">Membrane</keyword>
<protein>
    <submittedName>
        <fullName evidence="4 5">Histidine kinase</fullName>
    </submittedName>
</protein>
<organism evidence="5 7">
    <name type="scientific">Acutalibacter muris</name>
    <dbReference type="NCBI Taxonomy" id="1796620"/>
    <lineage>
        <taxon>Bacteria</taxon>
        <taxon>Bacillati</taxon>
        <taxon>Bacillota</taxon>
        <taxon>Clostridia</taxon>
        <taxon>Eubacteriales</taxon>
        <taxon>Acutalibacteraceae</taxon>
        <taxon>Acutalibacter</taxon>
    </lineage>
</organism>
<evidence type="ECO:0000313" key="5">
    <source>
        <dbReference type="EMBL" id="QQR31259.1"/>
    </source>
</evidence>
<feature type="coiled-coil region" evidence="1">
    <location>
        <begin position="323"/>
        <end position="362"/>
    </location>
</feature>
<dbReference type="EMBL" id="CP065321">
    <property type="protein sequence ID" value="QQR31259.1"/>
    <property type="molecule type" value="Genomic_DNA"/>
</dbReference>
<dbReference type="Pfam" id="PF06580">
    <property type="entry name" value="His_kinase"/>
    <property type="match status" value="1"/>
</dbReference>
<name>A0A1Z2XU82_9FIRM</name>
<keyword evidence="2" id="KW-0812">Transmembrane</keyword>
<dbReference type="PANTHER" id="PTHR34220">
    <property type="entry name" value="SENSOR HISTIDINE KINASE YPDA"/>
    <property type="match status" value="1"/>
</dbReference>
<evidence type="ECO:0000259" key="3">
    <source>
        <dbReference type="Pfam" id="PF06580"/>
    </source>
</evidence>
<feature type="transmembrane region" description="Helical" evidence="2">
    <location>
        <begin position="264"/>
        <end position="290"/>
    </location>
</feature>
<reference evidence="5 7" key="3">
    <citation type="submission" date="2020-11" db="EMBL/GenBank/DDBJ databases">
        <title>Closed and high quality bacterial genomes of the OMM12 community.</title>
        <authorList>
            <person name="Marbouty M."/>
            <person name="Lamy-Besnier Q."/>
            <person name="Debarbieux L."/>
            <person name="Koszul R."/>
        </authorList>
    </citation>
    <scope>NUCLEOTIDE SEQUENCE [LARGE SCALE GENOMIC DNA]</scope>
    <source>
        <strain evidence="5 7">KB18</strain>
    </source>
</reference>
<reference evidence="6" key="2">
    <citation type="submission" date="2017-05" db="EMBL/GenBank/DDBJ databases">
        <title>Improved OligoMM genomes.</title>
        <authorList>
            <person name="Garzetti D."/>
        </authorList>
    </citation>
    <scope>NUCLEOTIDE SEQUENCE [LARGE SCALE GENOMIC DNA]</scope>
    <source>
        <strain evidence="6">KB18</strain>
    </source>
</reference>
<dbReference type="GO" id="GO:0016020">
    <property type="term" value="C:membrane"/>
    <property type="evidence" value="ECO:0007669"/>
    <property type="project" value="InterPro"/>
</dbReference>
<dbReference type="InterPro" id="IPR036890">
    <property type="entry name" value="HATPase_C_sf"/>
</dbReference>